<dbReference type="InterPro" id="IPR008928">
    <property type="entry name" value="6-hairpin_glycosidase_sf"/>
</dbReference>
<organism evidence="4 5">
    <name type="scientific">Anaerobium acetethylicum</name>
    <dbReference type="NCBI Taxonomy" id="1619234"/>
    <lineage>
        <taxon>Bacteria</taxon>
        <taxon>Bacillati</taxon>
        <taxon>Bacillota</taxon>
        <taxon>Clostridia</taxon>
        <taxon>Lachnospirales</taxon>
        <taxon>Lachnospiraceae</taxon>
        <taxon>Anaerobium</taxon>
    </lineage>
</organism>
<sequence>MLIERRNKKKNRDSSQRLVPVFYKEDKVKIRSEQQPCRWGEGFPLGNGHMGAMVLTSLPKGSIELSENTFYSGEKSMQNNQPGAAEAFYEMREYAKKEDYEKVHMAAEKFVGVRGNYGTNLPVGHLSIDYGIDPEEVSHYERSLDITDGTAVCTFRTGRQALREEVFISHPGQVLVYHLNLEGGSRIRIAFAPGNSFGSVRYEGGSMEFVCHAYEEMHCDELCGVMLAGSGVVRTDGACSADEDGISISGAEDIWLYVHMKTDFKRQFRTAEEGRMELREEARKHAAACADQDAAEIRRAHQKDVRSLMDRVKLRLTGQDFLVGRIPSLFQYGRYLLLSSSRADSLLPAHLQGIWNDNVACRIGWTCDMHLDINTQMNYWPAEPANLSETAEPLFGWIKEDLSESGKETAERSYGLDGWVGELVSNAWGYAAPYWASPIAPCPTGGVWVLMQMWEHYLFSEDDGFLRHRAFPLIESAARFFSRYVFEEEDTGWLTSGPSISPENSFLSGDKAFQISNGCTYEILMIRELFSVYRQACKVLKRDNTLFYQEISGQLKRLLPYRITKEGELAEWSHDLPPADAQHRHTSHLLGLFPFSQLNPEETPELCEAAKETLRRKQMPAENWEDTGWARSLLILYAARLGDGNDAYGHIRSMIGNLLEPNDLVYHPPTRGAFAFDHVYELDGNTGLTAAVAEMLLQSHKGIIRLLPALPDAWEAGEVEGLFARGNITVDMSWEKGRLKNARLTAKREQDCSVVYGNQHWIVHLKANVPFGLYPDMDNL</sequence>
<dbReference type="STRING" id="1619234.SAMN05421730_105111"/>
<dbReference type="GO" id="GO:0004560">
    <property type="term" value="F:alpha-L-fucosidase activity"/>
    <property type="evidence" value="ECO:0007669"/>
    <property type="project" value="InterPro"/>
</dbReference>
<dbReference type="GO" id="GO:0005975">
    <property type="term" value="P:carbohydrate metabolic process"/>
    <property type="evidence" value="ECO:0007669"/>
    <property type="project" value="InterPro"/>
</dbReference>
<evidence type="ECO:0000259" key="1">
    <source>
        <dbReference type="Pfam" id="PF14498"/>
    </source>
</evidence>
<feature type="domain" description="Glycosyl hydrolase family 95 N-terminal" evidence="1">
    <location>
        <begin position="34"/>
        <end position="266"/>
    </location>
</feature>
<dbReference type="Pfam" id="PF14498">
    <property type="entry name" value="Glyco_hyd_65N_2"/>
    <property type="match status" value="1"/>
</dbReference>
<dbReference type="Pfam" id="PF21307">
    <property type="entry name" value="Glyco_hydro_95_C"/>
    <property type="match status" value="1"/>
</dbReference>
<evidence type="ECO:0000313" key="4">
    <source>
        <dbReference type="EMBL" id="SCP99659.1"/>
    </source>
</evidence>
<gene>
    <name evidence="4" type="ORF">SAMN05421730_105111</name>
</gene>
<protein>
    <submittedName>
        <fullName evidence="4">Alpha-L-fucosidase 2</fullName>
    </submittedName>
</protein>
<dbReference type="SUPFAM" id="SSF48208">
    <property type="entry name" value="Six-hairpin glycosidases"/>
    <property type="match status" value="1"/>
</dbReference>
<dbReference type="Proteomes" id="UP000199315">
    <property type="component" value="Unassembled WGS sequence"/>
</dbReference>
<dbReference type="EMBL" id="FMKA01000051">
    <property type="protein sequence ID" value="SCP99659.1"/>
    <property type="molecule type" value="Genomic_DNA"/>
</dbReference>
<dbReference type="Pfam" id="PF22124">
    <property type="entry name" value="Glyco_hydro_95_cat"/>
    <property type="match status" value="1"/>
</dbReference>
<dbReference type="InterPro" id="IPR049053">
    <property type="entry name" value="AFCA-like_C"/>
</dbReference>
<proteinExistence type="predicted"/>
<feature type="domain" description="Glycosyl hydrolase family 95 catalytic" evidence="3">
    <location>
        <begin position="329"/>
        <end position="696"/>
    </location>
</feature>
<dbReference type="Gene3D" id="1.50.10.10">
    <property type="match status" value="1"/>
</dbReference>
<keyword evidence="5" id="KW-1185">Reference proteome</keyword>
<evidence type="ECO:0000259" key="2">
    <source>
        <dbReference type="Pfam" id="PF21307"/>
    </source>
</evidence>
<dbReference type="InterPro" id="IPR016518">
    <property type="entry name" value="Alpha-L-fucosidase"/>
</dbReference>
<dbReference type="InterPro" id="IPR012341">
    <property type="entry name" value="6hp_glycosidase-like_sf"/>
</dbReference>
<dbReference type="InterPro" id="IPR027414">
    <property type="entry name" value="GH95_N_dom"/>
</dbReference>
<name>A0A1D3TYW2_9FIRM</name>
<dbReference type="InterPro" id="IPR054363">
    <property type="entry name" value="GH95_cat"/>
</dbReference>
<dbReference type="PANTHER" id="PTHR31084">
    <property type="entry name" value="ALPHA-L-FUCOSIDASE 2"/>
    <property type="match status" value="1"/>
</dbReference>
<dbReference type="PIRSF" id="PIRSF007663">
    <property type="entry name" value="UCP007663"/>
    <property type="match status" value="1"/>
</dbReference>
<accession>A0A1D3TYW2</accession>
<dbReference type="PANTHER" id="PTHR31084:SF0">
    <property type="entry name" value="ALPHA-L-FUCOSIDASE 2"/>
    <property type="match status" value="1"/>
</dbReference>
<feature type="domain" description="Alpha fucosidase A-like C-terminal" evidence="2">
    <location>
        <begin position="698"/>
        <end position="764"/>
    </location>
</feature>
<dbReference type="AlphaFoldDB" id="A0A1D3TYW2"/>
<evidence type="ECO:0000313" key="5">
    <source>
        <dbReference type="Proteomes" id="UP000199315"/>
    </source>
</evidence>
<evidence type="ECO:0000259" key="3">
    <source>
        <dbReference type="Pfam" id="PF22124"/>
    </source>
</evidence>
<reference evidence="4 5" key="1">
    <citation type="submission" date="2016-09" db="EMBL/GenBank/DDBJ databases">
        <authorList>
            <person name="Capua I."/>
            <person name="De Benedictis P."/>
            <person name="Joannis T."/>
            <person name="Lombin L.H."/>
            <person name="Cattoli G."/>
        </authorList>
    </citation>
    <scope>NUCLEOTIDE SEQUENCE [LARGE SCALE GENOMIC DNA]</scope>
    <source>
        <strain evidence="4 5">GluBS11</strain>
    </source>
</reference>